<dbReference type="EMBL" id="KZ454994">
    <property type="protein sequence ID" value="PKI82674.1"/>
    <property type="molecule type" value="Genomic_DNA"/>
</dbReference>
<feature type="region of interest" description="Disordered" evidence="1">
    <location>
        <begin position="111"/>
        <end position="298"/>
    </location>
</feature>
<proteinExistence type="predicted"/>
<feature type="compositionally biased region" description="Basic and acidic residues" evidence="1">
    <location>
        <begin position="12"/>
        <end position="30"/>
    </location>
</feature>
<feature type="compositionally biased region" description="Basic and acidic residues" evidence="1">
    <location>
        <begin position="175"/>
        <end position="194"/>
    </location>
</feature>
<evidence type="ECO:0000256" key="1">
    <source>
        <dbReference type="SAM" id="MobiDB-lite"/>
    </source>
</evidence>
<reference evidence="2 3" key="1">
    <citation type="submission" date="2017-10" db="EMBL/GenBank/DDBJ databases">
        <title>A novel species of cold-tolerant Malassezia isolated from bats.</title>
        <authorList>
            <person name="Lorch J.M."/>
            <person name="Palmer J.M."/>
            <person name="Vanderwolf K.J."/>
            <person name="Schmidt K.Z."/>
            <person name="Verant M.L."/>
            <person name="Weller T.J."/>
            <person name="Blehert D.S."/>
        </authorList>
    </citation>
    <scope>NUCLEOTIDE SEQUENCE [LARGE SCALE GENOMIC DNA]</scope>
    <source>
        <strain evidence="2 3">NWHC:44797-103</strain>
    </source>
</reference>
<name>A0A2N1J7Z3_9BASI</name>
<evidence type="ECO:0000313" key="2">
    <source>
        <dbReference type="EMBL" id="PKI82674.1"/>
    </source>
</evidence>
<dbReference type="AlphaFoldDB" id="A0A2N1J7Z3"/>
<evidence type="ECO:0000313" key="3">
    <source>
        <dbReference type="Proteomes" id="UP000232875"/>
    </source>
</evidence>
<accession>A0A2N1J7Z3</accession>
<organism evidence="2 3">
    <name type="scientific">Malassezia vespertilionis</name>
    <dbReference type="NCBI Taxonomy" id="2020962"/>
    <lineage>
        <taxon>Eukaryota</taxon>
        <taxon>Fungi</taxon>
        <taxon>Dikarya</taxon>
        <taxon>Basidiomycota</taxon>
        <taxon>Ustilaginomycotina</taxon>
        <taxon>Malasseziomycetes</taxon>
        <taxon>Malasseziales</taxon>
        <taxon>Malasseziaceae</taxon>
        <taxon>Malassezia</taxon>
    </lineage>
</organism>
<feature type="compositionally biased region" description="Basic residues" evidence="1">
    <location>
        <begin position="135"/>
        <end position="174"/>
    </location>
</feature>
<gene>
    <name evidence="2" type="ORF">MVES_003447</name>
</gene>
<feature type="region of interest" description="Disordered" evidence="1">
    <location>
        <begin position="421"/>
        <end position="441"/>
    </location>
</feature>
<feature type="compositionally biased region" description="Basic residues" evidence="1">
    <location>
        <begin position="221"/>
        <end position="247"/>
    </location>
</feature>
<feature type="compositionally biased region" description="Low complexity" evidence="1">
    <location>
        <begin position="558"/>
        <end position="584"/>
    </location>
</feature>
<feature type="compositionally biased region" description="Basic residues" evidence="1">
    <location>
        <begin position="254"/>
        <end position="274"/>
    </location>
</feature>
<feature type="compositionally biased region" description="Basic residues" evidence="1">
    <location>
        <begin position="195"/>
        <end position="212"/>
    </location>
</feature>
<feature type="region of interest" description="Disordered" evidence="1">
    <location>
        <begin position="558"/>
        <end position="590"/>
    </location>
</feature>
<dbReference type="OrthoDB" id="3356264at2759"/>
<dbReference type="PANTHER" id="PTHR13491">
    <property type="entry name" value="ZCCHC10 PROTEIN"/>
    <property type="match status" value="1"/>
</dbReference>
<keyword evidence="3" id="KW-1185">Reference proteome</keyword>
<dbReference type="Proteomes" id="UP000232875">
    <property type="component" value="Unassembled WGS sequence"/>
</dbReference>
<feature type="compositionally biased region" description="Low complexity" evidence="1">
    <location>
        <begin position="119"/>
        <end position="134"/>
    </location>
</feature>
<protein>
    <submittedName>
        <fullName evidence="2">Uncharacterized protein</fullName>
    </submittedName>
</protein>
<dbReference type="PANTHER" id="PTHR13491:SF0">
    <property type="entry name" value="ZINC FINGER CCHC DOMAIN-CONTAINING PROTEIN 10"/>
    <property type="match status" value="1"/>
</dbReference>
<sequence>MALPTPHGHLVARHDKSHSHEHDKSRNLLEKEQSLFSKLATHPRIGVLKSAGFFPTNAASKPQKESAARKFEHEYQKVAHQNSLGGGMSVDLGELFGDELGGKVKVNGNIEYNDGMESSGGPQSSSSSSIPAGSRFRHSSKHAKHSSNHSKHSKPAKHSSSHSKHSKAAKHSSSHSKDSKPAKHSSSHSEDFKPAKHSSSHSKHSKPAKHSSSHSEDSKHTSKHSTHSTHSKHTSKHSTHAHSKHSHPSNSHSHSSKHPKSSGKKCARKSKSRSSSHNAESTSSGVGGAHGARAANNNKPKFGMFYLISNKGGAAAPYGRKVTNNAHGGRVAMTAQEPDGNLPKQFVITNNPNYGFIEAQNDLYTIRKWAGDLGKLSSQENRNETITALFNAASRYYPDVDTKTVVRIMLADIKAESDFEKSNKSGGRIDSGDSMGLLQVSPGQSSQELSEFQSNVNSGQNTYSWAIGTASDYEINFGGKSTLGPLVDYETGKPLDIKSLTQEDLNKPWVNIHIAMWLQSNYARTGSQDPSNWNKISKSSKSVRQQYQPAISQILKKASSSASSNSESSASGSHSSASSSAGSGNFNQNKYQSELDSLNKNLKSRKAQNTTFATGLGSWVAGAAEDSGGYAGSGDDISKSYFKNIGEGLSVLYTGGPDKASDYGQDWLNSVVLTPGLVDYSS</sequence>
<dbReference type="InterPro" id="IPR039715">
    <property type="entry name" value="ZCCHC10"/>
</dbReference>
<feature type="region of interest" description="Disordered" evidence="1">
    <location>
        <begin position="1"/>
        <end position="30"/>
    </location>
</feature>